<dbReference type="Proteomes" id="UP000050794">
    <property type="component" value="Unassembled WGS sequence"/>
</dbReference>
<sequence length="150" mass="17179">LFSTSYCVVNGILYYKYVRPLRQEERELLERELIEADKAGFAIKYSHLQGIIVYNFSLPDPGAKLNALRRFLQVINSRWQYIFLFGVAAGAGFELFKVHFKFRGVSYYSVYKKNQLKKQLGSFEAGLRDLDNLIANSPEFADIPSSSTSS</sequence>
<proteinExistence type="predicted"/>
<organism evidence="1 2">
    <name type="scientific">Toxocara canis</name>
    <name type="common">Canine roundworm</name>
    <dbReference type="NCBI Taxonomy" id="6265"/>
    <lineage>
        <taxon>Eukaryota</taxon>
        <taxon>Metazoa</taxon>
        <taxon>Ecdysozoa</taxon>
        <taxon>Nematoda</taxon>
        <taxon>Chromadorea</taxon>
        <taxon>Rhabditida</taxon>
        <taxon>Spirurina</taxon>
        <taxon>Ascaridomorpha</taxon>
        <taxon>Ascaridoidea</taxon>
        <taxon>Toxocaridae</taxon>
        <taxon>Toxocara</taxon>
    </lineage>
</organism>
<reference evidence="2" key="1">
    <citation type="submission" date="2016-06" db="UniProtKB">
        <authorList>
            <consortium name="WormBaseParasite"/>
        </authorList>
    </citation>
    <scope>IDENTIFICATION</scope>
</reference>
<protein>
    <submittedName>
        <fullName evidence="2">Conserved plasma membrane protein</fullName>
    </submittedName>
</protein>
<keyword evidence="1" id="KW-1185">Reference proteome</keyword>
<dbReference type="WBParaSite" id="TCNE_0001701101-mRNA-1">
    <property type="protein sequence ID" value="TCNE_0001701101-mRNA-1"/>
    <property type="gene ID" value="TCNE_0001701101"/>
</dbReference>
<evidence type="ECO:0000313" key="2">
    <source>
        <dbReference type="WBParaSite" id="TCNE_0001701101-mRNA-1"/>
    </source>
</evidence>
<accession>A0A183V8E0</accession>
<dbReference type="AlphaFoldDB" id="A0A183V8E0"/>
<evidence type="ECO:0000313" key="1">
    <source>
        <dbReference type="Proteomes" id="UP000050794"/>
    </source>
</evidence>
<name>A0A183V8E0_TOXCA</name>